<evidence type="ECO:0000313" key="2">
    <source>
        <dbReference type="Proteomes" id="UP000076865"/>
    </source>
</evidence>
<dbReference type="EMBL" id="CP015438">
    <property type="protein sequence ID" value="ANB60187.1"/>
    <property type="molecule type" value="Genomic_DNA"/>
</dbReference>
<dbReference type="AlphaFoldDB" id="A0A160F1X2"/>
<dbReference type="Proteomes" id="UP000076865">
    <property type="component" value="Chromosome"/>
</dbReference>
<evidence type="ECO:0008006" key="3">
    <source>
        <dbReference type="Google" id="ProtNLM"/>
    </source>
</evidence>
<dbReference type="PATRIC" id="fig|294699.3.peg.497"/>
<dbReference type="OrthoDB" id="9810419at2"/>
<sequence>MKNRYKHYFSALACYEGEVSRLTETTKRTIAKEIIEKANERNIPLPKDRSLVEHLAEHEHRVPAQLYAVIGEIVRLMKQLDQM</sequence>
<dbReference type="InterPro" id="IPR029025">
    <property type="entry name" value="T3SS_substrate_exporter_C"/>
</dbReference>
<evidence type="ECO:0000313" key="1">
    <source>
        <dbReference type="EMBL" id="ANB60187.1"/>
    </source>
</evidence>
<accession>A0A160F1X2</accession>
<name>A0A160F1X2_9BACL</name>
<dbReference type="Gene3D" id="3.40.1690.10">
    <property type="entry name" value="secretion proteins EscU"/>
    <property type="match status" value="1"/>
</dbReference>
<proteinExistence type="predicted"/>
<dbReference type="RefSeq" id="WP_066322750.1">
    <property type="nucleotide sequence ID" value="NZ_CP015438.1"/>
</dbReference>
<organism evidence="1 2">
    <name type="scientific">Anoxybacteroides amylolyticum</name>
    <dbReference type="NCBI Taxonomy" id="294699"/>
    <lineage>
        <taxon>Bacteria</taxon>
        <taxon>Bacillati</taxon>
        <taxon>Bacillota</taxon>
        <taxon>Bacilli</taxon>
        <taxon>Bacillales</taxon>
        <taxon>Anoxybacillaceae</taxon>
        <taxon>Anoxybacteroides</taxon>
    </lineage>
</organism>
<keyword evidence="2" id="KW-1185">Reference proteome</keyword>
<gene>
    <name evidence="1" type="ORF">GFC30_503</name>
</gene>
<dbReference type="KEGG" id="aamy:GFC30_503"/>
<protein>
    <recommendedName>
        <fullName evidence="3">FlhB HrpN YscU SpaS family protein</fullName>
    </recommendedName>
</protein>
<reference evidence="1 2" key="1">
    <citation type="journal article" date="2006" name="Syst. Appl. Microbiol.">
        <title>Anoxybacillus amylolyticus sp. nov., a thermophilic amylase producing bacterium isolated from Mount Rittmann (Antarctica).</title>
        <authorList>
            <person name="Poli A."/>
            <person name="Esposito E."/>
            <person name="Lama L."/>
            <person name="Orlando P."/>
            <person name="Nicolaus G."/>
            <person name="de Appolonia F."/>
            <person name="Gambacorta A."/>
            <person name="Nicolaus B."/>
        </authorList>
    </citation>
    <scope>NUCLEOTIDE SEQUENCE [LARGE SCALE GENOMIC DNA]</scope>
    <source>
        <strain evidence="1 2">DSM 15939</strain>
    </source>
</reference>
<dbReference type="SUPFAM" id="SSF160544">
    <property type="entry name" value="EscU C-terminal domain-like"/>
    <property type="match status" value="1"/>
</dbReference>